<dbReference type="Pfam" id="PF01850">
    <property type="entry name" value="PIN"/>
    <property type="match status" value="1"/>
</dbReference>
<dbReference type="PANTHER" id="PTHR35901">
    <property type="entry name" value="RIBONUCLEASE VAPC3"/>
    <property type="match status" value="1"/>
</dbReference>
<evidence type="ECO:0000313" key="6">
    <source>
        <dbReference type="EMBL" id="CAB4915190.1"/>
    </source>
</evidence>
<dbReference type="CDD" id="cd09874">
    <property type="entry name" value="PIN_MT3492-like"/>
    <property type="match status" value="1"/>
</dbReference>
<organism evidence="6">
    <name type="scientific">freshwater metagenome</name>
    <dbReference type="NCBI Taxonomy" id="449393"/>
    <lineage>
        <taxon>unclassified sequences</taxon>
        <taxon>metagenomes</taxon>
        <taxon>ecological metagenomes</taxon>
    </lineage>
</organism>
<evidence type="ECO:0000256" key="3">
    <source>
        <dbReference type="ARBA" id="ARBA00022723"/>
    </source>
</evidence>
<proteinExistence type="inferred from homology"/>
<dbReference type="InterPro" id="IPR029060">
    <property type="entry name" value="PIN-like_dom_sf"/>
</dbReference>
<dbReference type="InterPro" id="IPR002716">
    <property type="entry name" value="PIN_dom"/>
</dbReference>
<sequence>MRLYLDTSAIVPLLMGEPSTTACRRLWDEADLVAVSAVGHVEATAALARAARSGRVDEEEFAAARAELERRWSTVAVVPADRARLARASDLAGRHRLRGFDAVHCAAALAVADDDLLAASGDQELLAAWRAEGLAVVDTSR</sequence>
<accession>A0A6J7HG36</accession>
<dbReference type="Gene3D" id="3.40.50.1010">
    <property type="entry name" value="5'-nuclease"/>
    <property type="match status" value="1"/>
</dbReference>
<evidence type="ECO:0000256" key="2">
    <source>
        <dbReference type="ARBA" id="ARBA00022722"/>
    </source>
</evidence>
<dbReference type="HAMAP" id="MF_00265">
    <property type="entry name" value="VapC_Nob1"/>
    <property type="match status" value="1"/>
</dbReference>
<feature type="domain" description="PIN" evidence="5">
    <location>
        <begin position="4"/>
        <end position="111"/>
    </location>
</feature>
<dbReference type="PANTHER" id="PTHR35901:SF1">
    <property type="entry name" value="EXONUCLEASE VAPC9"/>
    <property type="match status" value="1"/>
</dbReference>
<keyword evidence="1" id="KW-1277">Toxin-antitoxin system</keyword>
<reference evidence="6" key="1">
    <citation type="submission" date="2020-05" db="EMBL/GenBank/DDBJ databases">
        <authorList>
            <person name="Chiriac C."/>
            <person name="Salcher M."/>
            <person name="Ghai R."/>
            <person name="Kavagutti S V."/>
        </authorList>
    </citation>
    <scope>NUCLEOTIDE SEQUENCE</scope>
</reference>
<dbReference type="GO" id="GO:0046872">
    <property type="term" value="F:metal ion binding"/>
    <property type="evidence" value="ECO:0007669"/>
    <property type="project" value="UniProtKB-KW"/>
</dbReference>
<dbReference type="GO" id="GO:0016787">
    <property type="term" value="F:hydrolase activity"/>
    <property type="evidence" value="ECO:0007669"/>
    <property type="project" value="UniProtKB-KW"/>
</dbReference>
<keyword evidence="3" id="KW-0479">Metal-binding</keyword>
<name>A0A6J7HG36_9ZZZZ</name>
<protein>
    <submittedName>
        <fullName evidence="6">Unannotated protein</fullName>
    </submittedName>
</protein>
<keyword evidence="2" id="KW-0540">Nuclease</keyword>
<dbReference type="AlphaFoldDB" id="A0A6J7HG36"/>
<dbReference type="InterPro" id="IPR022907">
    <property type="entry name" value="VapC_family"/>
</dbReference>
<dbReference type="EMBL" id="CAFBMQ010000166">
    <property type="protein sequence ID" value="CAB4915190.1"/>
    <property type="molecule type" value="Genomic_DNA"/>
</dbReference>
<evidence type="ECO:0000256" key="4">
    <source>
        <dbReference type="ARBA" id="ARBA00022801"/>
    </source>
</evidence>
<evidence type="ECO:0000259" key="5">
    <source>
        <dbReference type="Pfam" id="PF01850"/>
    </source>
</evidence>
<dbReference type="GO" id="GO:0004540">
    <property type="term" value="F:RNA nuclease activity"/>
    <property type="evidence" value="ECO:0007669"/>
    <property type="project" value="InterPro"/>
</dbReference>
<dbReference type="SUPFAM" id="SSF88723">
    <property type="entry name" value="PIN domain-like"/>
    <property type="match status" value="1"/>
</dbReference>
<dbReference type="InterPro" id="IPR051619">
    <property type="entry name" value="TypeII_TA_RNase_PINc/VapC"/>
</dbReference>
<evidence type="ECO:0000256" key="1">
    <source>
        <dbReference type="ARBA" id="ARBA00022649"/>
    </source>
</evidence>
<keyword evidence="4" id="KW-0378">Hydrolase</keyword>
<gene>
    <name evidence="6" type="ORF">UFOPK3609_01103</name>
</gene>